<dbReference type="GO" id="GO:0009555">
    <property type="term" value="P:pollen development"/>
    <property type="evidence" value="ECO:0007669"/>
    <property type="project" value="UniProtKB-ARBA"/>
</dbReference>
<dbReference type="FunFam" id="1.10.10.60:FF:000119">
    <property type="entry name" value="Transcription factor GAMYB"/>
    <property type="match status" value="1"/>
</dbReference>
<dbReference type="InParanoid" id="A0A804IVL6"/>
<feature type="domain" description="HTH myb-type" evidence="14">
    <location>
        <begin position="67"/>
        <end position="121"/>
    </location>
</feature>
<dbReference type="InterPro" id="IPR001345">
    <property type="entry name" value="PG/BPGM_mutase_AS"/>
</dbReference>
<dbReference type="EnsemblPlants" id="Ma04_t30160.1">
    <property type="protein sequence ID" value="Ma04_p30160.1"/>
    <property type="gene ID" value="Ma04_g30160"/>
</dbReference>
<keyword evidence="5" id="KW-0287">Flowering</keyword>
<dbReference type="InterPro" id="IPR001005">
    <property type="entry name" value="SANT/Myb"/>
</dbReference>
<dbReference type="PANTHER" id="PTHR47995:SF18">
    <property type="entry name" value="TRANSCRIPTION FACTOR MYB65"/>
    <property type="match status" value="1"/>
</dbReference>
<dbReference type="GO" id="GO:0009908">
    <property type="term" value="P:flower development"/>
    <property type="evidence" value="ECO:0007669"/>
    <property type="project" value="UniProtKB-KW"/>
</dbReference>
<dbReference type="InterPro" id="IPR009057">
    <property type="entry name" value="Homeodomain-like_sf"/>
</dbReference>
<feature type="domain" description="Myb-like" evidence="13">
    <location>
        <begin position="14"/>
        <end position="66"/>
    </location>
</feature>
<protein>
    <recommendedName>
        <fullName evidence="10">Transcription factor GAMYB</fullName>
    </recommendedName>
    <alternativeName>
        <fullName evidence="11">OsGAMyb</fullName>
    </alternativeName>
</protein>
<evidence type="ECO:0000259" key="13">
    <source>
        <dbReference type="PROSITE" id="PS50090"/>
    </source>
</evidence>
<proteinExistence type="predicted"/>
<keyword evidence="2" id="KW-0677">Repeat</keyword>
<dbReference type="GO" id="GO:0003824">
    <property type="term" value="F:catalytic activity"/>
    <property type="evidence" value="ECO:0007669"/>
    <property type="project" value="InterPro"/>
</dbReference>
<reference evidence="16" key="2">
    <citation type="submission" date="2021-05" db="UniProtKB">
        <authorList>
            <consortium name="EnsemblPlants"/>
        </authorList>
    </citation>
    <scope>IDENTIFICATION</scope>
    <source>
        <strain evidence="16">subsp. malaccensis</strain>
    </source>
</reference>
<evidence type="ECO:0000256" key="5">
    <source>
        <dbReference type="ARBA" id="ARBA00023089"/>
    </source>
</evidence>
<evidence type="ECO:0000256" key="4">
    <source>
        <dbReference type="ARBA" id="ARBA00023015"/>
    </source>
</evidence>
<dbReference type="AlphaFoldDB" id="A0A804IVL6"/>
<gene>
    <name evidence="15" type="ORF">GSMUA_136180.1</name>
</gene>
<accession>A0A804IVL6</accession>
<dbReference type="Gene3D" id="1.10.10.60">
    <property type="entry name" value="Homeodomain-like"/>
    <property type="match status" value="2"/>
</dbReference>
<dbReference type="GO" id="GO:0005634">
    <property type="term" value="C:nucleus"/>
    <property type="evidence" value="ECO:0000318"/>
    <property type="project" value="GO_Central"/>
</dbReference>
<feature type="compositionally biased region" description="Basic and acidic residues" evidence="12">
    <location>
        <begin position="1"/>
        <end position="17"/>
    </location>
</feature>
<dbReference type="InterPro" id="IPR017930">
    <property type="entry name" value="Myb_dom"/>
</dbReference>
<dbReference type="GO" id="GO:0003700">
    <property type="term" value="F:DNA-binding transcription factor activity"/>
    <property type="evidence" value="ECO:0000318"/>
    <property type="project" value="GO_Central"/>
</dbReference>
<dbReference type="PROSITE" id="PS00175">
    <property type="entry name" value="PG_MUTASE"/>
    <property type="match status" value="1"/>
</dbReference>
<evidence type="ECO:0000256" key="8">
    <source>
        <dbReference type="ARBA" id="ARBA00023163"/>
    </source>
</evidence>
<evidence type="ECO:0000256" key="6">
    <source>
        <dbReference type="ARBA" id="ARBA00023125"/>
    </source>
</evidence>
<evidence type="ECO:0000256" key="11">
    <source>
        <dbReference type="ARBA" id="ARBA00078675"/>
    </source>
</evidence>
<feature type="region of interest" description="Disordered" evidence="12">
    <location>
        <begin position="1"/>
        <end position="21"/>
    </location>
</feature>
<dbReference type="GO" id="GO:0006355">
    <property type="term" value="P:regulation of DNA-templated transcription"/>
    <property type="evidence" value="ECO:0000318"/>
    <property type="project" value="GO_Central"/>
</dbReference>
<keyword evidence="3" id="KW-0221">Differentiation</keyword>
<feature type="domain" description="Myb-like" evidence="13">
    <location>
        <begin position="67"/>
        <end position="117"/>
    </location>
</feature>
<sequence length="432" mass="47264">MKAEEGERGGKKAERGLKKGPWTPAEDAILVEHVRRHGEGNWNAVQRHSGLARCGKSCRLRWANHLRPNLKKGSFTPDEELLILRLHAQLGNKWARMAAQLPGRTDNEIKNYWNTRLKRRQRAGLPIYPPELQEAVGFDHQLKQQASTLLRTPPPLPPPPSAAEFSARLPSLRPAPLLDPAIFRPSSGMTLPPLPQNLFSCHLGFGFPLSPASPPPTPTSLFQPQQQLGPGNYEVSRPQRLPPVPWPTMAKMELPSCQLFPEPVGGRDGLTSSGLLEALLQDAHVPEDMKLGELLALPTVGEQEAVWEHVFFGGDSSEAIKETSQGCSLGSATKLEGLDCDMALLAGSKNKSEPRCDANTEQDDISVLLDIPAPPVSMIPEWCNTDSTESPAMVGNETGLDIHQLASPVSIASSDHDWNISSWPWNNMPGIC</sequence>
<evidence type="ECO:0000259" key="14">
    <source>
        <dbReference type="PROSITE" id="PS51294"/>
    </source>
</evidence>
<dbReference type="Gramene" id="Ma04_t30160.1">
    <property type="protein sequence ID" value="Ma04_p30160.1"/>
    <property type="gene ID" value="Ma04_g30160"/>
</dbReference>
<evidence type="ECO:0000256" key="1">
    <source>
        <dbReference type="ARBA" id="ARBA00004123"/>
    </source>
</evidence>
<organism evidence="16 17">
    <name type="scientific">Musa acuminata subsp. malaccensis</name>
    <name type="common">Wild banana</name>
    <name type="synonym">Musa malaccensis</name>
    <dbReference type="NCBI Taxonomy" id="214687"/>
    <lineage>
        <taxon>Eukaryota</taxon>
        <taxon>Viridiplantae</taxon>
        <taxon>Streptophyta</taxon>
        <taxon>Embryophyta</taxon>
        <taxon>Tracheophyta</taxon>
        <taxon>Spermatophyta</taxon>
        <taxon>Magnoliopsida</taxon>
        <taxon>Liliopsida</taxon>
        <taxon>Zingiberales</taxon>
        <taxon>Musaceae</taxon>
        <taxon>Musa</taxon>
    </lineage>
</organism>
<evidence type="ECO:0000256" key="7">
    <source>
        <dbReference type="ARBA" id="ARBA00023159"/>
    </source>
</evidence>
<dbReference type="PROSITE" id="PS50090">
    <property type="entry name" value="MYB_LIKE"/>
    <property type="match status" value="2"/>
</dbReference>
<comment type="subcellular location">
    <subcellularLocation>
        <location evidence="1">Nucleus</location>
    </subcellularLocation>
</comment>
<keyword evidence="4" id="KW-0805">Transcription regulation</keyword>
<dbReference type="SUPFAM" id="SSF46689">
    <property type="entry name" value="Homeodomain-like"/>
    <property type="match status" value="1"/>
</dbReference>
<keyword evidence="17" id="KW-1185">Reference proteome</keyword>
<keyword evidence="9" id="KW-0539">Nucleus</keyword>
<dbReference type="OrthoDB" id="2143914at2759"/>
<dbReference type="EMBL" id="HG996469">
    <property type="protein sequence ID" value="CAG1843823.1"/>
    <property type="molecule type" value="Genomic_DNA"/>
</dbReference>
<evidence type="ECO:0000256" key="3">
    <source>
        <dbReference type="ARBA" id="ARBA00022782"/>
    </source>
</evidence>
<dbReference type="FunFam" id="1.10.10.60:FF:000001">
    <property type="entry name" value="MYB-related transcription factor"/>
    <property type="match status" value="1"/>
</dbReference>
<evidence type="ECO:0000256" key="9">
    <source>
        <dbReference type="ARBA" id="ARBA00023242"/>
    </source>
</evidence>
<evidence type="ECO:0000256" key="2">
    <source>
        <dbReference type="ARBA" id="ARBA00022737"/>
    </source>
</evidence>
<evidence type="ECO:0000256" key="10">
    <source>
        <dbReference type="ARBA" id="ARBA00071221"/>
    </source>
</evidence>
<evidence type="ECO:0000313" key="16">
    <source>
        <dbReference type="EnsemblPlants" id="Ma04_p30160.1"/>
    </source>
</evidence>
<dbReference type="Pfam" id="PF00249">
    <property type="entry name" value="Myb_DNA-binding"/>
    <property type="match status" value="2"/>
</dbReference>
<dbReference type="GO" id="GO:0030154">
    <property type="term" value="P:cell differentiation"/>
    <property type="evidence" value="ECO:0007669"/>
    <property type="project" value="UniProtKB-KW"/>
</dbReference>
<dbReference type="GO" id="GO:0003677">
    <property type="term" value="F:DNA binding"/>
    <property type="evidence" value="ECO:0007669"/>
    <property type="project" value="UniProtKB-KW"/>
</dbReference>
<dbReference type="CDD" id="cd00167">
    <property type="entry name" value="SANT"/>
    <property type="match status" value="2"/>
</dbReference>
<reference evidence="15" key="1">
    <citation type="submission" date="2021-03" db="EMBL/GenBank/DDBJ databases">
        <authorList>
            <consortium name="Genoscope - CEA"/>
            <person name="William W."/>
        </authorList>
    </citation>
    <scope>NUCLEOTIDE SEQUENCE</scope>
    <source>
        <strain evidence="15">Doubled-haploid Pahang</strain>
    </source>
</reference>
<dbReference type="Proteomes" id="UP000012960">
    <property type="component" value="Unplaced"/>
</dbReference>
<dbReference type="SMART" id="SM00717">
    <property type="entry name" value="SANT"/>
    <property type="match status" value="2"/>
</dbReference>
<keyword evidence="8" id="KW-0804">Transcription</keyword>
<evidence type="ECO:0000256" key="12">
    <source>
        <dbReference type="SAM" id="MobiDB-lite"/>
    </source>
</evidence>
<name>A0A804IVL6_MUSAM</name>
<dbReference type="PANTHER" id="PTHR47995">
    <property type="entry name" value="TRANSCRIPTION FACTOR MYB33-RELATED"/>
    <property type="match status" value="1"/>
</dbReference>
<evidence type="ECO:0000313" key="15">
    <source>
        <dbReference type="EMBL" id="CAG1843823.1"/>
    </source>
</evidence>
<keyword evidence="6" id="KW-0238">DNA-binding</keyword>
<keyword evidence="7" id="KW-0010">Activator</keyword>
<feature type="domain" description="HTH myb-type" evidence="14">
    <location>
        <begin position="14"/>
        <end position="66"/>
    </location>
</feature>
<dbReference type="PROSITE" id="PS51294">
    <property type="entry name" value="HTH_MYB"/>
    <property type="match status" value="2"/>
</dbReference>
<evidence type="ECO:0000313" key="17">
    <source>
        <dbReference type="Proteomes" id="UP000012960"/>
    </source>
</evidence>